<feature type="coiled-coil region" evidence="13">
    <location>
        <begin position="220"/>
        <end position="275"/>
    </location>
</feature>
<keyword evidence="10" id="KW-0206">Cytoskeleton</keyword>
<accession>A0A851SKJ2</accession>
<evidence type="ECO:0000256" key="7">
    <source>
        <dbReference type="ARBA" id="ARBA00022846"/>
    </source>
</evidence>
<evidence type="ECO:0000256" key="11">
    <source>
        <dbReference type="ARBA" id="ARBA00023273"/>
    </source>
</evidence>
<dbReference type="GO" id="GO:0031267">
    <property type="term" value="F:small GTPase binding"/>
    <property type="evidence" value="ECO:0007669"/>
    <property type="project" value="InterPro"/>
</dbReference>
<comment type="caution">
    <text evidence="15">The sequence shown here is derived from an EMBL/GenBank/DDBJ whole genome shotgun (WGS) entry which is preliminary data.</text>
</comment>
<evidence type="ECO:0000256" key="12">
    <source>
        <dbReference type="ARBA" id="ARBA00031568"/>
    </source>
</evidence>
<keyword evidence="9" id="KW-0969">Cilium</keyword>
<dbReference type="Proteomes" id="UP000611277">
    <property type="component" value="Unassembled WGS sequence"/>
</dbReference>
<evidence type="ECO:0000256" key="4">
    <source>
        <dbReference type="ARBA" id="ARBA00021301"/>
    </source>
</evidence>
<feature type="coiled-coil region" evidence="13">
    <location>
        <begin position="10"/>
        <end position="94"/>
    </location>
</feature>
<evidence type="ECO:0000256" key="5">
    <source>
        <dbReference type="ARBA" id="ARBA00022490"/>
    </source>
</evidence>
<evidence type="ECO:0000313" key="15">
    <source>
        <dbReference type="EMBL" id="NXD03272.1"/>
    </source>
</evidence>
<evidence type="ECO:0000256" key="1">
    <source>
        <dbReference type="ARBA" id="ARBA00004230"/>
    </source>
</evidence>
<keyword evidence="6" id="KW-0493">Microtubule</keyword>
<feature type="non-terminal residue" evidence="15">
    <location>
        <position position="1"/>
    </location>
</feature>
<dbReference type="PANTHER" id="PTHR31543:SF0">
    <property type="entry name" value="DYNEIN REGULATORY COMPLEX SUBUNIT 4"/>
    <property type="match status" value="1"/>
</dbReference>
<feature type="non-terminal residue" evidence="15">
    <location>
        <position position="280"/>
    </location>
</feature>
<evidence type="ECO:0000256" key="8">
    <source>
        <dbReference type="ARBA" id="ARBA00023054"/>
    </source>
</evidence>
<sequence length="280" mass="33577">LLAWQLLEHIVRVRQELDRERQERNSFQLECNRIQSYWEITRQELEERKAELRTRDREMEEAEERHQLEIKVYKQKVKHLLHEQQENLTELKAEGVLSLRRAQKDHWDQEQELWKEKRSLNIRLKEQELANEAAITNLCLVLSASFSPALTIFPPEMEAKYTRKMQALRDEMDLRRKTEIHELEERKNTQISELIGNHEGAFGAIKNYYSDITAKNLALINLLKEQVEELKKKEIVLEKEKAEVLLQNKELTEPLQEAQELVAELQKKLVHYYRDKETLM</sequence>
<dbReference type="Pfam" id="PF13851">
    <property type="entry name" value="GAS"/>
    <property type="match status" value="1"/>
</dbReference>
<feature type="domain" description="Growth arrest-specific protein 8" evidence="14">
    <location>
        <begin position="193"/>
        <end position="279"/>
    </location>
</feature>
<keyword evidence="7" id="KW-0282">Flagellum</keyword>
<dbReference type="GO" id="GO:0030317">
    <property type="term" value="P:flagellated sperm motility"/>
    <property type="evidence" value="ECO:0007669"/>
    <property type="project" value="TreeGrafter"/>
</dbReference>
<evidence type="ECO:0000256" key="3">
    <source>
        <dbReference type="ARBA" id="ARBA00009859"/>
    </source>
</evidence>
<dbReference type="GO" id="GO:0031514">
    <property type="term" value="C:motile cilium"/>
    <property type="evidence" value="ECO:0007669"/>
    <property type="project" value="UniProtKB-SubCell"/>
</dbReference>
<keyword evidence="8 13" id="KW-0175">Coiled coil</keyword>
<comment type="subcellular location">
    <subcellularLocation>
        <location evidence="1">Cell projection</location>
        <location evidence="1">Cilium</location>
        <location evidence="1">Flagellum</location>
    </subcellularLocation>
    <subcellularLocation>
        <location evidence="2">Cytoplasm</location>
        <location evidence="2">Cytoskeleton</location>
    </subcellularLocation>
</comment>
<gene>
    <name evidence="15" type="primary">Gas8</name>
    <name evidence="15" type="ORF">CERFAM_R14819</name>
</gene>
<evidence type="ECO:0000256" key="6">
    <source>
        <dbReference type="ARBA" id="ARBA00022701"/>
    </source>
</evidence>
<name>A0A851SKJ2_CERFA</name>
<dbReference type="EMBL" id="WBNC01005195">
    <property type="protein sequence ID" value="NXD03272.1"/>
    <property type="molecule type" value="Genomic_DNA"/>
</dbReference>
<dbReference type="InterPro" id="IPR039308">
    <property type="entry name" value="GAS8"/>
</dbReference>
<dbReference type="GO" id="GO:0008017">
    <property type="term" value="F:microtubule binding"/>
    <property type="evidence" value="ECO:0007669"/>
    <property type="project" value="InterPro"/>
</dbReference>
<evidence type="ECO:0000256" key="10">
    <source>
        <dbReference type="ARBA" id="ARBA00023212"/>
    </source>
</evidence>
<keyword evidence="16" id="KW-1185">Reference proteome</keyword>
<organism evidence="15 16">
    <name type="scientific">Certhia familiaris</name>
    <name type="common">Eurasian treecreeper</name>
    <dbReference type="NCBI Taxonomy" id="73333"/>
    <lineage>
        <taxon>Eukaryota</taxon>
        <taxon>Metazoa</taxon>
        <taxon>Chordata</taxon>
        <taxon>Craniata</taxon>
        <taxon>Vertebrata</taxon>
        <taxon>Euteleostomi</taxon>
        <taxon>Archelosauria</taxon>
        <taxon>Archosauria</taxon>
        <taxon>Dinosauria</taxon>
        <taxon>Saurischia</taxon>
        <taxon>Theropoda</taxon>
        <taxon>Coelurosauria</taxon>
        <taxon>Aves</taxon>
        <taxon>Neognathae</taxon>
        <taxon>Neoaves</taxon>
        <taxon>Telluraves</taxon>
        <taxon>Australaves</taxon>
        <taxon>Passeriformes</taxon>
        <taxon>Certhiidae</taxon>
        <taxon>Certhiinae</taxon>
        <taxon>Certhia</taxon>
    </lineage>
</organism>
<dbReference type="AlphaFoldDB" id="A0A851SKJ2"/>
<dbReference type="InterPro" id="IPR025593">
    <property type="entry name" value="GAS8_dom"/>
</dbReference>
<evidence type="ECO:0000313" key="16">
    <source>
        <dbReference type="Proteomes" id="UP000611277"/>
    </source>
</evidence>
<proteinExistence type="inferred from homology"/>
<keyword evidence="11" id="KW-0966">Cell projection</keyword>
<keyword evidence="5" id="KW-0963">Cytoplasm</keyword>
<reference evidence="15" key="1">
    <citation type="submission" date="2019-09" db="EMBL/GenBank/DDBJ databases">
        <title>Bird 10,000 Genomes (B10K) Project - Family phase.</title>
        <authorList>
            <person name="Zhang G."/>
        </authorList>
    </citation>
    <scope>NUCLEOTIDE SEQUENCE</scope>
    <source>
        <strain evidence="15">OUT-0039</strain>
        <tissue evidence="15">Muscle</tissue>
    </source>
</reference>
<comment type="similarity">
    <text evidence="3">Belongs to the DRC4 family.</text>
</comment>
<dbReference type="GO" id="GO:0005794">
    <property type="term" value="C:Golgi apparatus"/>
    <property type="evidence" value="ECO:0007669"/>
    <property type="project" value="TreeGrafter"/>
</dbReference>
<evidence type="ECO:0000256" key="2">
    <source>
        <dbReference type="ARBA" id="ARBA00004245"/>
    </source>
</evidence>
<dbReference type="GO" id="GO:0005874">
    <property type="term" value="C:microtubule"/>
    <property type="evidence" value="ECO:0007669"/>
    <property type="project" value="UniProtKB-KW"/>
</dbReference>
<evidence type="ECO:0000256" key="13">
    <source>
        <dbReference type="SAM" id="Coils"/>
    </source>
</evidence>
<evidence type="ECO:0000256" key="9">
    <source>
        <dbReference type="ARBA" id="ARBA00023069"/>
    </source>
</evidence>
<evidence type="ECO:0000259" key="14">
    <source>
        <dbReference type="Pfam" id="PF13851"/>
    </source>
</evidence>
<protein>
    <recommendedName>
        <fullName evidence="4">Dynein regulatory complex subunit 4</fullName>
    </recommendedName>
    <alternativeName>
        <fullName evidence="12">Growth arrest-specific protein 8</fullName>
    </alternativeName>
</protein>
<dbReference type="PANTHER" id="PTHR31543">
    <property type="entry name" value="DYNEIN REGULATORY COMPLEX SUBUNIT 4"/>
    <property type="match status" value="1"/>
</dbReference>